<accession>A0ABW9GBI9</accession>
<dbReference type="EMBL" id="JAROCE010000001">
    <property type="protein sequence ID" value="MFM2718997.1"/>
    <property type="molecule type" value="Genomic_DNA"/>
</dbReference>
<dbReference type="SUPFAM" id="SSF54909">
    <property type="entry name" value="Dimeric alpha+beta barrel"/>
    <property type="match status" value="1"/>
</dbReference>
<evidence type="ECO:0000259" key="1">
    <source>
        <dbReference type="Pfam" id="PF03992"/>
    </source>
</evidence>
<sequence length="93" mass="10679">MSTVRVRGRLVCATPQEAEIVRSHLPAHVELTRAEPGCLRFVVAQTDDTLVWWVEELFADDDAFDRHQRRVSQSLWGRVTAGIERQYSITKDV</sequence>
<organism evidence="2 3">
    <name type="scientific">Microbacterium mcarthurae</name>
    <dbReference type="NCBI Taxonomy" id="3035918"/>
    <lineage>
        <taxon>Bacteria</taxon>
        <taxon>Bacillati</taxon>
        <taxon>Actinomycetota</taxon>
        <taxon>Actinomycetes</taxon>
        <taxon>Micrococcales</taxon>
        <taxon>Microbacteriaceae</taxon>
        <taxon>Microbacterium</taxon>
    </lineage>
</organism>
<dbReference type="InterPro" id="IPR007138">
    <property type="entry name" value="ABM_dom"/>
</dbReference>
<keyword evidence="3" id="KW-1185">Reference proteome</keyword>
<evidence type="ECO:0000313" key="3">
    <source>
        <dbReference type="Proteomes" id="UP001630303"/>
    </source>
</evidence>
<dbReference type="InterPro" id="IPR011008">
    <property type="entry name" value="Dimeric_a/b-barrel"/>
</dbReference>
<dbReference type="Gene3D" id="3.30.70.100">
    <property type="match status" value="1"/>
</dbReference>
<protein>
    <submittedName>
        <fullName evidence="2">Antibiotic biosynthesis monooxygenase</fullName>
    </submittedName>
</protein>
<dbReference type="RefSeq" id="WP_239276139.1">
    <property type="nucleotide sequence ID" value="NZ_JAROCE010000001.1"/>
</dbReference>
<dbReference type="GO" id="GO:0004497">
    <property type="term" value="F:monooxygenase activity"/>
    <property type="evidence" value="ECO:0007669"/>
    <property type="project" value="UniProtKB-KW"/>
</dbReference>
<proteinExistence type="predicted"/>
<evidence type="ECO:0000313" key="2">
    <source>
        <dbReference type="EMBL" id="MFM2718997.1"/>
    </source>
</evidence>
<dbReference type="Proteomes" id="UP001630303">
    <property type="component" value="Unassembled WGS sequence"/>
</dbReference>
<keyword evidence="2" id="KW-0503">Monooxygenase</keyword>
<keyword evidence="2" id="KW-0560">Oxidoreductase</keyword>
<feature type="domain" description="ABM" evidence="1">
    <location>
        <begin position="13"/>
        <end position="69"/>
    </location>
</feature>
<comment type="caution">
    <text evidence="2">The sequence shown here is derived from an EMBL/GenBank/DDBJ whole genome shotgun (WGS) entry which is preliminary data.</text>
</comment>
<name>A0ABW9GBI9_9MICO</name>
<dbReference type="Pfam" id="PF03992">
    <property type="entry name" value="ABM"/>
    <property type="match status" value="1"/>
</dbReference>
<reference evidence="2 3" key="1">
    <citation type="submission" date="2023-03" db="EMBL/GenBank/DDBJ databases">
        <title>MT1 and MT2 Draft Genomes of Novel Species.</title>
        <authorList>
            <person name="Venkateswaran K."/>
        </authorList>
    </citation>
    <scope>NUCLEOTIDE SEQUENCE [LARGE SCALE GENOMIC DNA]</scope>
    <source>
        <strain evidence="2 3">IF8SW-P5</strain>
    </source>
</reference>
<gene>
    <name evidence="2" type="ORF">P5G46_00535</name>
</gene>